<evidence type="ECO:0000313" key="4">
    <source>
        <dbReference type="EMBL" id="TPE60571.1"/>
    </source>
</evidence>
<feature type="active site" evidence="3">
    <location>
        <position position="237"/>
    </location>
</feature>
<feature type="binding site" evidence="3">
    <location>
        <position position="239"/>
    </location>
    <ligand>
        <name>substrate</name>
    </ligand>
</feature>
<evidence type="ECO:0000313" key="5">
    <source>
        <dbReference type="Proteomes" id="UP000319897"/>
    </source>
</evidence>
<dbReference type="InterPro" id="IPR007079">
    <property type="entry name" value="SuccinylArg_d-Hdrlase_AstB"/>
</dbReference>
<comment type="caution">
    <text evidence="4">The sequence shown here is derived from an EMBL/GenBank/DDBJ whole genome shotgun (WGS) entry which is preliminary data.</text>
</comment>
<dbReference type="SUPFAM" id="SSF55909">
    <property type="entry name" value="Pentein"/>
    <property type="match status" value="1"/>
</dbReference>
<gene>
    <name evidence="3" type="primary">astB</name>
    <name evidence="4" type="ORF">FJQ54_11295</name>
</gene>
<dbReference type="GO" id="GO:0019545">
    <property type="term" value="P:L-arginine catabolic process to succinate"/>
    <property type="evidence" value="ECO:0007669"/>
    <property type="project" value="UniProtKB-UniRule"/>
</dbReference>
<keyword evidence="1 3" id="KW-0056">Arginine metabolism</keyword>
<comment type="catalytic activity">
    <reaction evidence="3">
        <text>N(2)-succinyl-L-arginine + 2 H2O + 2 H(+) = N(2)-succinyl-L-ornithine + 2 NH4(+) + CO2</text>
        <dbReference type="Rhea" id="RHEA:19533"/>
        <dbReference type="ChEBI" id="CHEBI:15377"/>
        <dbReference type="ChEBI" id="CHEBI:15378"/>
        <dbReference type="ChEBI" id="CHEBI:16526"/>
        <dbReference type="ChEBI" id="CHEBI:28938"/>
        <dbReference type="ChEBI" id="CHEBI:58241"/>
        <dbReference type="ChEBI" id="CHEBI:58514"/>
        <dbReference type="EC" id="3.5.3.23"/>
    </reaction>
</comment>
<accession>A0A501XIU0</accession>
<comment type="function">
    <text evidence="3">Catalyzes the hydrolysis of N(2)-succinylarginine into N(2)-succinylornithine, ammonia and CO(2).</text>
</comment>
<dbReference type="InterPro" id="IPR037031">
    <property type="entry name" value="AstB_sf"/>
</dbReference>
<dbReference type="Proteomes" id="UP000319897">
    <property type="component" value="Unassembled WGS sequence"/>
</dbReference>
<feature type="active site" description="Nucleophile" evidence="3">
    <location>
        <position position="355"/>
    </location>
</feature>
<feature type="binding site" evidence="3">
    <location>
        <begin position="135"/>
        <end position="136"/>
    </location>
    <ligand>
        <name>substrate</name>
    </ligand>
</feature>
<evidence type="ECO:0000256" key="2">
    <source>
        <dbReference type="ARBA" id="ARBA00022801"/>
    </source>
</evidence>
<dbReference type="EC" id="3.5.3.23" evidence="3"/>
<feature type="binding site" evidence="3">
    <location>
        <begin position="17"/>
        <end position="26"/>
    </location>
    <ligand>
        <name>substrate</name>
    </ligand>
</feature>
<comment type="pathway">
    <text evidence="3">Amino-acid degradation; L-arginine degradation via AST pathway; L-glutamate and succinate from L-arginine: step 2/5.</text>
</comment>
<comment type="subunit">
    <text evidence="3">Homodimer.</text>
</comment>
<feature type="binding site" evidence="3">
    <location>
        <position position="108"/>
    </location>
    <ligand>
        <name>substrate</name>
    </ligand>
</feature>
<keyword evidence="5" id="KW-1185">Reference proteome</keyword>
<dbReference type="GO" id="GO:0009015">
    <property type="term" value="F:N-succinylarginine dihydrolase activity"/>
    <property type="evidence" value="ECO:0007669"/>
    <property type="project" value="UniProtKB-UniRule"/>
</dbReference>
<dbReference type="HAMAP" id="MF_01172">
    <property type="entry name" value="AstB"/>
    <property type="match status" value="1"/>
</dbReference>
<feature type="active site" evidence="3">
    <location>
        <position position="170"/>
    </location>
</feature>
<comment type="similarity">
    <text evidence="3">Belongs to the succinylarginine dihydrolase family.</text>
</comment>
<dbReference type="PANTHER" id="PTHR30420">
    <property type="entry name" value="N-SUCCINYLARGININE DIHYDROLASE"/>
    <property type="match status" value="1"/>
</dbReference>
<organism evidence="4 5">
    <name type="scientific">Sandaracinobacter neustonicus</name>
    <dbReference type="NCBI Taxonomy" id="1715348"/>
    <lineage>
        <taxon>Bacteria</taxon>
        <taxon>Pseudomonadati</taxon>
        <taxon>Pseudomonadota</taxon>
        <taxon>Alphaproteobacteria</taxon>
        <taxon>Sphingomonadales</taxon>
        <taxon>Sphingosinicellaceae</taxon>
        <taxon>Sandaracinobacter</taxon>
    </lineage>
</organism>
<dbReference type="PANTHER" id="PTHR30420:SF2">
    <property type="entry name" value="N-SUCCINYLARGININE DIHYDROLASE"/>
    <property type="match status" value="1"/>
</dbReference>
<dbReference type="RefSeq" id="WP_140928507.1">
    <property type="nucleotide sequence ID" value="NZ_VFSU01000026.1"/>
</dbReference>
<sequence length="430" mass="45904">MPELNLDGLVGPSHNYAGLSLGNLAAERNAGAISAPRRAALQGLSKMRLLLSLGVPQGLLLPHRRPNTRFLRGLGFEGDDARVLADCAADDPQLLAAAFSASAMWTANAATVSPAADTADGLTHITVSNLVSMPHRSMEWPETMAQLKLAFADADHFAVHWPVAPGFGDEGAANHMRFSAAHEEAGVEAFVYGRNRGGAFPARQHVRASQAVARSHGVKQALFIEQADIAIQAGAFHNDVVAVSNGPVLFAHEQAFQDRGQTLAALQAQVPGFCLVEAPAADVPLADVISSYVFNAALVSVEGGEMALILPKEAEETESVWRWLQRVKQDAANPINHLHVLDLRESMRNGGGPACLRLRLPLSAGALAAVDPRFLLDDAKLDRLERLVEAQWPEAIAPADLAGPELWRQCHAAHDALLKLLDIAPAELGY</sequence>
<protein>
    <recommendedName>
        <fullName evidence="3">N-succinylarginine dihydrolase</fullName>
        <ecNumber evidence="3">3.5.3.23</ecNumber>
    </recommendedName>
</protein>
<dbReference type="NCBIfam" id="NF009789">
    <property type="entry name" value="PRK13281.1"/>
    <property type="match status" value="1"/>
</dbReference>
<dbReference type="AlphaFoldDB" id="A0A501XIU0"/>
<dbReference type="EMBL" id="VFSU01000026">
    <property type="protein sequence ID" value="TPE60571.1"/>
    <property type="molecule type" value="Genomic_DNA"/>
</dbReference>
<reference evidence="4 5" key="1">
    <citation type="submission" date="2019-06" db="EMBL/GenBank/DDBJ databases">
        <authorList>
            <person name="Lee I."/>
            <person name="Jang G.I."/>
            <person name="Hwang C.Y."/>
        </authorList>
    </citation>
    <scope>NUCLEOTIDE SEQUENCE [LARGE SCALE GENOMIC DNA]</scope>
    <source>
        <strain evidence="4 5">PAMC 28131</strain>
    </source>
</reference>
<evidence type="ECO:0000256" key="1">
    <source>
        <dbReference type="ARBA" id="ARBA00022503"/>
    </source>
</evidence>
<dbReference type="UniPathway" id="UPA00185">
    <property type="reaction ID" value="UER00280"/>
</dbReference>
<evidence type="ECO:0000256" key="3">
    <source>
        <dbReference type="HAMAP-Rule" id="MF_01172"/>
    </source>
</evidence>
<dbReference type="OrthoDB" id="248552at2"/>
<dbReference type="Pfam" id="PF04996">
    <property type="entry name" value="AstB"/>
    <property type="match status" value="1"/>
</dbReference>
<feature type="binding site" evidence="3">
    <location>
        <position position="349"/>
    </location>
    <ligand>
        <name>substrate</name>
    </ligand>
</feature>
<dbReference type="GO" id="GO:0019544">
    <property type="term" value="P:L-arginine catabolic process to L-glutamate"/>
    <property type="evidence" value="ECO:0007669"/>
    <property type="project" value="UniProtKB-UniRule"/>
</dbReference>
<feature type="binding site" evidence="3">
    <location>
        <position position="203"/>
    </location>
    <ligand>
        <name>substrate</name>
    </ligand>
</feature>
<keyword evidence="2 3" id="KW-0378">Hydrolase</keyword>
<proteinExistence type="inferred from homology"/>
<dbReference type="Gene3D" id="3.75.10.20">
    <property type="entry name" value="Succinylarginine dihydrolase"/>
    <property type="match status" value="1"/>
</dbReference>
<name>A0A501XIU0_9SPHN</name>